<evidence type="ECO:0000259" key="6">
    <source>
        <dbReference type="PROSITE" id="PS51278"/>
    </source>
</evidence>
<evidence type="ECO:0000256" key="3">
    <source>
        <dbReference type="ARBA" id="ARBA00022741"/>
    </source>
</evidence>
<dbReference type="InterPro" id="IPR001962">
    <property type="entry name" value="Asn_synthase"/>
</dbReference>
<organism evidence="7 8">
    <name type="scientific">Stephanodiscus triporus</name>
    <dbReference type="NCBI Taxonomy" id="2934178"/>
    <lineage>
        <taxon>Eukaryota</taxon>
        <taxon>Sar</taxon>
        <taxon>Stramenopiles</taxon>
        <taxon>Ochrophyta</taxon>
        <taxon>Bacillariophyta</taxon>
        <taxon>Coscinodiscophyceae</taxon>
        <taxon>Thalassiosirophycidae</taxon>
        <taxon>Stephanodiscales</taxon>
        <taxon>Stephanodiscaceae</taxon>
        <taxon>Stephanodiscus</taxon>
    </lineage>
</organism>
<dbReference type="PANTHER" id="PTHR11772">
    <property type="entry name" value="ASPARAGINE SYNTHETASE"/>
    <property type="match status" value="1"/>
</dbReference>
<dbReference type="Gene3D" id="3.40.50.620">
    <property type="entry name" value="HUPs"/>
    <property type="match status" value="1"/>
</dbReference>
<dbReference type="PROSITE" id="PS51278">
    <property type="entry name" value="GATASE_TYPE_2"/>
    <property type="match status" value="1"/>
</dbReference>
<dbReference type="PANTHER" id="PTHR11772:SF23">
    <property type="entry name" value="ASPARAGINE SYNTHETASE [GLUTAMINE-HYDROLYZING]"/>
    <property type="match status" value="1"/>
</dbReference>
<dbReference type="GO" id="GO:0016874">
    <property type="term" value="F:ligase activity"/>
    <property type="evidence" value="ECO:0007669"/>
    <property type="project" value="UniProtKB-KW"/>
</dbReference>
<dbReference type="SUPFAM" id="SSF56235">
    <property type="entry name" value="N-terminal nucleophile aminohydrolases (Ntn hydrolases)"/>
    <property type="match status" value="1"/>
</dbReference>
<dbReference type="Pfam" id="PF13537">
    <property type="entry name" value="GATase_7"/>
    <property type="match status" value="1"/>
</dbReference>
<dbReference type="InterPro" id="IPR017932">
    <property type="entry name" value="GATase_2_dom"/>
</dbReference>
<gene>
    <name evidence="7" type="ORF">ACHAW5_008540</name>
</gene>
<evidence type="ECO:0000256" key="5">
    <source>
        <dbReference type="ARBA" id="ARBA00030234"/>
    </source>
</evidence>
<keyword evidence="4" id="KW-0067">ATP-binding</keyword>
<name>A0ABD3NE21_9STRA</name>
<accession>A0ABD3NE21</accession>
<protein>
    <recommendedName>
        <fullName evidence="5">Glutamine-dependent asparagine synthetase</fullName>
    </recommendedName>
</protein>
<comment type="caution">
    <text evidence="7">The sequence shown here is derived from an EMBL/GenBank/DDBJ whole genome shotgun (WGS) entry which is preliminary data.</text>
</comment>
<evidence type="ECO:0000256" key="4">
    <source>
        <dbReference type="ARBA" id="ARBA00022840"/>
    </source>
</evidence>
<evidence type="ECO:0000256" key="2">
    <source>
        <dbReference type="ARBA" id="ARBA00022598"/>
    </source>
</evidence>
<dbReference type="InterPro" id="IPR050795">
    <property type="entry name" value="Asn_Synthetase"/>
</dbReference>
<feature type="domain" description="Glutamine amidotransferase type-2" evidence="6">
    <location>
        <begin position="33"/>
        <end position="279"/>
    </location>
</feature>
<dbReference type="CDD" id="cd00712">
    <property type="entry name" value="AsnB"/>
    <property type="match status" value="1"/>
</dbReference>
<dbReference type="InterPro" id="IPR029055">
    <property type="entry name" value="Ntn_hydrolases_N"/>
</dbReference>
<dbReference type="Gene3D" id="3.60.20.10">
    <property type="entry name" value="Glutamine Phosphoribosylpyrophosphate, subunit 1, domain 1"/>
    <property type="match status" value="1"/>
</dbReference>
<evidence type="ECO:0000313" key="7">
    <source>
        <dbReference type="EMBL" id="KAL3774215.1"/>
    </source>
</evidence>
<dbReference type="Pfam" id="PF00733">
    <property type="entry name" value="Asn_synthase"/>
    <property type="match status" value="1"/>
</dbReference>
<dbReference type="AlphaFoldDB" id="A0ABD3NE21"/>
<evidence type="ECO:0000256" key="1">
    <source>
        <dbReference type="ARBA" id="ARBA00005187"/>
    </source>
</evidence>
<dbReference type="GO" id="GO:0005524">
    <property type="term" value="F:ATP binding"/>
    <property type="evidence" value="ECO:0007669"/>
    <property type="project" value="UniProtKB-KW"/>
</dbReference>
<keyword evidence="3" id="KW-0547">Nucleotide-binding</keyword>
<sequence>MFRAALRAGRREALVRRQRGRGGGGGASRRGMCGLVAAIDDVWTTARSSSAGRRRTAAAEAGRRRGDIPILTDADVLRRASSILEHRGPDGTHVSQGVAGGDGDGVHGARWSMGHTRLAIVDPDSRSADMPFHLSFETRDGTKVVHLAANGEIYNHDQLYRRLVDDGWGERRRSGSDCEVIAHAFVHYGGPRTAAMLDGMFAFVVFEEDVRSGKVTAFAARDPVGIKPLYYGRTTRGDGGGDAAAAYVFSSELKALVGHAEASTVVAVPPGHHWDPEGGLVRYYNPEWLRDDDYAPWEGDDPGLHDVTDDEIRRAFSRAVQKRMMADVEYGFFLSGGVDSCVVSHDLLPLWRAERNAVGDDRPIPAYTVGMENSPDVMAARAMVDALGGERYVDHHVRLFVPDEVFELIPKIVYHMETYEAELIRSSIPNWLLAERASRDVKMVITGEGSDEIFAGYLYFQDAETPRQVQNELRRIYGMLGNVNLHRTDRMTMAHGLEARVPFLDTEFTRLVMSIDPARKMVNRDAVIANTRGREKTLLRELFEGPNANGDTIPTPILWRAKAMQCEGVGEDWVAILQRRVSGLVSDAEMAEARDLYPVDTPQTKEELYYRRIFDEHFHGMEHVVKLWEGGGRAMGAEWKSDTYTREGLKNVSLLSHSLQQAPSSFTTTGRLQRGFATMPSYDLEEEPYTAAIDAGYDAFEAFLTCGGDDRSLILETGANKYHIRPQPIDPAHVFRGSCTGNPPTALGYQAAKKLFQSLPSLDDNSLDKFVGPIIEDQRTRLFQILDLPEGAEIIFCPSGSDAEYIPIAIARALNGEMPISNGVVQVREIGAGSAPAACGKYFSTHVPLIGRISKGSQTLDGFEGVEGVEIVARERCGNVVDASREMDDFIIHSLSKGSFPIVHGVFGGKTGLRDSKMPGSMEAGAKSLGVVDACQGRFSREEIKEWLDQDSLVLFTASKFYQAPPFCGAVIIPPRIAQKLRQAPVPPNKNMFSIYGLGGFMTQKELPDCMEHWKPHLPKDGFNNLGLVLRWEAGLAGMEALADVPDKVRTEAVNEWARFVSYMVNNEAMLDAWCVERSIVSIRVAKVAGWLSMSELRDLYRWMSMDVASLVKDSTIEEKQVLSKPAYIGQPVDVSETHGVVRIALGVDSLLCYLDDKDAALQEDYFAVKKLAAIARHFETLKKSGK</sequence>
<dbReference type="EMBL" id="JALLAZ020001482">
    <property type="protein sequence ID" value="KAL3774215.1"/>
    <property type="molecule type" value="Genomic_DNA"/>
</dbReference>
<comment type="pathway">
    <text evidence="1">Amino-acid biosynthesis; L-asparagine biosynthesis; L-asparagine from L-aspartate (L-Gln route): step 1/1.</text>
</comment>
<dbReference type="CDD" id="cd01991">
    <property type="entry name" value="Asn_synthase_B_C"/>
    <property type="match status" value="1"/>
</dbReference>
<proteinExistence type="predicted"/>
<dbReference type="InterPro" id="IPR014729">
    <property type="entry name" value="Rossmann-like_a/b/a_fold"/>
</dbReference>
<dbReference type="InterPro" id="IPR033738">
    <property type="entry name" value="AsnB_N"/>
</dbReference>
<evidence type="ECO:0000313" key="8">
    <source>
        <dbReference type="Proteomes" id="UP001530315"/>
    </source>
</evidence>
<keyword evidence="8" id="KW-1185">Reference proteome</keyword>
<keyword evidence="2" id="KW-0436">Ligase</keyword>
<dbReference type="Proteomes" id="UP001530315">
    <property type="component" value="Unassembled WGS sequence"/>
</dbReference>
<dbReference type="SUPFAM" id="SSF52402">
    <property type="entry name" value="Adenine nucleotide alpha hydrolases-like"/>
    <property type="match status" value="1"/>
</dbReference>
<reference evidence="7 8" key="1">
    <citation type="submission" date="2024-10" db="EMBL/GenBank/DDBJ databases">
        <title>Updated reference genomes for cyclostephanoid diatoms.</title>
        <authorList>
            <person name="Roberts W.R."/>
            <person name="Alverson A.J."/>
        </authorList>
    </citation>
    <scope>NUCLEOTIDE SEQUENCE [LARGE SCALE GENOMIC DNA]</scope>
    <source>
        <strain evidence="7 8">AJA276-08</strain>
    </source>
</reference>